<organism evidence="10 11">
    <name type="scientific">Strongyloides papillosus</name>
    <name type="common">Intestinal threadworm</name>
    <dbReference type="NCBI Taxonomy" id="174720"/>
    <lineage>
        <taxon>Eukaryota</taxon>
        <taxon>Metazoa</taxon>
        <taxon>Ecdysozoa</taxon>
        <taxon>Nematoda</taxon>
        <taxon>Chromadorea</taxon>
        <taxon>Rhabditida</taxon>
        <taxon>Tylenchina</taxon>
        <taxon>Panagrolaimomorpha</taxon>
        <taxon>Strongyloidoidea</taxon>
        <taxon>Strongyloididae</taxon>
        <taxon>Strongyloides</taxon>
    </lineage>
</organism>
<dbReference type="GO" id="GO:0003677">
    <property type="term" value="F:DNA binding"/>
    <property type="evidence" value="ECO:0007669"/>
    <property type="project" value="InterPro"/>
</dbReference>
<dbReference type="GO" id="GO:0051536">
    <property type="term" value="F:iron-sulfur cluster binding"/>
    <property type="evidence" value="ECO:0007669"/>
    <property type="project" value="UniProtKB-KW"/>
</dbReference>
<dbReference type="InterPro" id="IPR042493">
    <property type="entry name" value="XPD_DNA_FeS"/>
</dbReference>
<dbReference type="Proteomes" id="UP000046392">
    <property type="component" value="Unplaced"/>
</dbReference>
<dbReference type="InterPro" id="IPR045028">
    <property type="entry name" value="DinG/Rad3-like"/>
</dbReference>
<dbReference type="AlphaFoldDB" id="A0A0N5B5H1"/>
<dbReference type="Pfam" id="PF06733">
    <property type="entry name" value="DEAD_2"/>
    <property type="match status" value="1"/>
</dbReference>
<dbReference type="GO" id="GO:1990918">
    <property type="term" value="P:double-strand break repair involved in meiotic recombination"/>
    <property type="evidence" value="ECO:0007669"/>
    <property type="project" value="TreeGrafter"/>
</dbReference>
<dbReference type="GO" id="GO:0005524">
    <property type="term" value="F:ATP binding"/>
    <property type="evidence" value="ECO:0007669"/>
    <property type="project" value="UniProtKB-KW"/>
</dbReference>
<dbReference type="WBParaSite" id="SPAL_0000131300.1">
    <property type="protein sequence ID" value="SPAL_0000131300.1"/>
    <property type="gene ID" value="SPAL_0000131300"/>
</dbReference>
<keyword evidence="10" id="KW-1185">Reference proteome</keyword>
<keyword evidence="8" id="KW-0413">Isomerase</keyword>
<sequence length="804" mass="91371">MLKIVPCKDNDVIPKKRSRISIGIQDDECKGIEIGGVTVQFPGQFDPYPSQTSIMEAIITSLDNSSNALIESPTGSGKTMALLSSSIGWLKSYKNKIKLSKMNCKLHSNENNKENKLNNDESFDDNDNLKNEGGSLCQCTCMNSVKIFYATRTHKQIAQVIKELKRLPYCYAQDSENIHHTILSAKEQSCINLDVRKLKNINQKCRRINADEKSRCIFKTNFNRCFDDSNITTLNDILPVWDIEELNEYGTTNHICPHFAALKLFRNGADIVFCPFNYIIDPKIRDRMGIDLENSIVILDEAHNIENFSRSSSSFNFTEDEIVKSLDDVRIRRNSLKKLLGGDSPMDIMIEEYNIGNTRPNEQEIAYLTGCLPQMEYLLEFMNKLFEWFQNFAPEVLKEPIKMDVFTSKLLVYKTDPLELEKLKGALTCCSTIGYGENSVICSSTNGLDEWQEGDESYSEVTEGDFIGDRKCEKLKENCVVKLELWCLDPSLGFKDAFNNVRSIILASGTLSPIDTFISELGLKFESIVQGDQIIPKEQIFASVIGVGPNKKDIICTKNKISAGEQKNGNSVLFEIASLIVDVCENVKKGVLVFFPSYSMLEQVFQKISTSQLMAKLEKVKVVLREPRNSNSNSLNNVLMKYEKAIKQPESKSKSCTGSVIFAVYRGKFSEGIDFADDLARCVISIGIPLPNIGDPQVIEKKQFNNKFRVKKNLLPGDEWYKIDGYRALNQALGRCLRHRDDWGIIIMVDKRLREDIEYNSLDKYKISKWVVDNIKSYRSYEAFRKQMITFANAREKLSVPVKK</sequence>
<keyword evidence="6" id="KW-0408">Iron</keyword>
<evidence type="ECO:0000313" key="10">
    <source>
        <dbReference type="Proteomes" id="UP000046392"/>
    </source>
</evidence>
<keyword evidence="2" id="KW-0547">Nucleotide-binding</keyword>
<dbReference type="InterPro" id="IPR006555">
    <property type="entry name" value="ATP-dep_Helicase_C"/>
</dbReference>
<keyword evidence="3" id="KW-0378">Hydrolase</keyword>
<dbReference type="InterPro" id="IPR002464">
    <property type="entry name" value="DNA/RNA_helicase_DEAH_CS"/>
</dbReference>
<keyword evidence="7" id="KW-0411">Iron-sulfur</keyword>
<keyword evidence="5" id="KW-0067">ATP-binding</keyword>
<evidence type="ECO:0000256" key="4">
    <source>
        <dbReference type="ARBA" id="ARBA00022806"/>
    </source>
</evidence>
<dbReference type="Gene3D" id="3.40.50.300">
    <property type="entry name" value="P-loop containing nucleotide triphosphate hydrolases"/>
    <property type="match status" value="3"/>
</dbReference>
<dbReference type="InterPro" id="IPR027417">
    <property type="entry name" value="P-loop_NTPase"/>
</dbReference>
<keyword evidence="4" id="KW-0347">Helicase</keyword>
<reference evidence="11" key="1">
    <citation type="submission" date="2017-02" db="UniProtKB">
        <authorList>
            <consortium name="WormBaseParasite"/>
        </authorList>
    </citation>
    <scope>IDENTIFICATION</scope>
</reference>
<dbReference type="Gene3D" id="1.10.275.40">
    <property type="match status" value="1"/>
</dbReference>
<dbReference type="GO" id="GO:0016818">
    <property type="term" value="F:hydrolase activity, acting on acid anhydrides, in phosphorus-containing anhydrides"/>
    <property type="evidence" value="ECO:0007669"/>
    <property type="project" value="InterPro"/>
</dbReference>
<dbReference type="Pfam" id="PF13307">
    <property type="entry name" value="Helicase_C_2"/>
    <property type="match status" value="1"/>
</dbReference>
<protein>
    <submittedName>
        <fullName evidence="11">DNA helicase</fullName>
    </submittedName>
</protein>
<dbReference type="GO" id="GO:0005634">
    <property type="term" value="C:nucleus"/>
    <property type="evidence" value="ECO:0007669"/>
    <property type="project" value="TreeGrafter"/>
</dbReference>
<dbReference type="SUPFAM" id="SSF52540">
    <property type="entry name" value="P-loop containing nucleoside triphosphate hydrolases"/>
    <property type="match status" value="1"/>
</dbReference>
<dbReference type="PROSITE" id="PS00690">
    <property type="entry name" value="DEAH_ATP_HELICASE"/>
    <property type="match status" value="1"/>
</dbReference>
<dbReference type="Gene3D" id="1.10.30.20">
    <property type="entry name" value="Bacterial XPD DNA helicase, FeS cluster domain"/>
    <property type="match status" value="1"/>
</dbReference>
<dbReference type="PROSITE" id="PS51193">
    <property type="entry name" value="HELICASE_ATP_BIND_2"/>
    <property type="match status" value="1"/>
</dbReference>
<evidence type="ECO:0000256" key="3">
    <source>
        <dbReference type="ARBA" id="ARBA00022801"/>
    </source>
</evidence>
<dbReference type="InterPro" id="IPR006554">
    <property type="entry name" value="Helicase-like_DEXD_c2"/>
</dbReference>
<dbReference type="SMART" id="SM00488">
    <property type="entry name" value="DEXDc2"/>
    <property type="match status" value="1"/>
</dbReference>
<dbReference type="GO" id="GO:0003678">
    <property type="term" value="F:DNA helicase activity"/>
    <property type="evidence" value="ECO:0007669"/>
    <property type="project" value="InterPro"/>
</dbReference>
<dbReference type="STRING" id="174720.A0A0N5B5H1"/>
<evidence type="ECO:0000256" key="7">
    <source>
        <dbReference type="ARBA" id="ARBA00023014"/>
    </source>
</evidence>
<feature type="domain" description="Helicase ATP-binding" evidence="9">
    <location>
        <begin position="37"/>
        <end position="347"/>
    </location>
</feature>
<evidence type="ECO:0000256" key="2">
    <source>
        <dbReference type="ARBA" id="ARBA00022741"/>
    </source>
</evidence>
<dbReference type="InterPro" id="IPR010614">
    <property type="entry name" value="RAD3-like_helicase_DEAD"/>
</dbReference>
<evidence type="ECO:0000259" key="9">
    <source>
        <dbReference type="PROSITE" id="PS51193"/>
    </source>
</evidence>
<dbReference type="PANTHER" id="PTHR11472">
    <property type="entry name" value="DNA REPAIR DEAD HELICASE RAD3/XP-D SUBFAMILY MEMBER"/>
    <property type="match status" value="1"/>
</dbReference>
<name>A0A0N5B5H1_STREA</name>
<evidence type="ECO:0000256" key="1">
    <source>
        <dbReference type="ARBA" id="ARBA00022723"/>
    </source>
</evidence>
<dbReference type="PANTHER" id="PTHR11472:SF47">
    <property type="entry name" value="FANCONI ANEMIA GROUP J PROTEIN"/>
    <property type="match status" value="1"/>
</dbReference>
<dbReference type="GO" id="GO:0046872">
    <property type="term" value="F:metal ion binding"/>
    <property type="evidence" value="ECO:0007669"/>
    <property type="project" value="UniProtKB-KW"/>
</dbReference>
<evidence type="ECO:0000256" key="6">
    <source>
        <dbReference type="ARBA" id="ARBA00023004"/>
    </source>
</evidence>
<evidence type="ECO:0000256" key="5">
    <source>
        <dbReference type="ARBA" id="ARBA00022840"/>
    </source>
</evidence>
<accession>A0A0N5B5H1</accession>
<dbReference type="CDD" id="cd18788">
    <property type="entry name" value="SF2_C_XPD"/>
    <property type="match status" value="1"/>
</dbReference>
<proteinExistence type="predicted"/>
<evidence type="ECO:0000256" key="8">
    <source>
        <dbReference type="ARBA" id="ARBA00023235"/>
    </source>
</evidence>
<dbReference type="SMART" id="SM00491">
    <property type="entry name" value="HELICc2"/>
    <property type="match status" value="1"/>
</dbReference>
<dbReference type="GO" id="GO:0006289">
    <property type="term" value="P:nucleotide-excision repair"/>
    <property type="evidence" value="ECO:0007669"/>
    <property type="project" value="TreeGrafter"/>
</dbReference>
<keyword evidence="1" id="KW-0479">Metal-binding</keyword>
<dbReference type="InterPro" id="IPR014013">
    <property type="entry name" value="Helic_SF1/SF2_ATP-bd_DinG/Rad3"/>
</dbReference>
<evidence type="ECO:0000313" key="11">
    <source>
        <dbReference type="WBParaSite" id="SPAL_0000131300.1"/>
    </source>
</evidence>